<accession>A0AAV2ZSN0</accession>
<dbReference type="Gene3D" id="3.40.20.10">
    <property type="entry name" value="Severin"/>
    <property type="match status" value="1"/>
</dbReference>
<dbReference type="Pfam" id="PF00241">
    <property type="entry name" value="Cofilin_ADF"/>
    <property type="match status" value="1"/>
</dbReference>
<dbReference type="SMART" id="SM00102">
    <property type="entry name" value="ADF"/>
    <property type="match status" value="1"/>
</dbReference>
<dbReference type="InterPro" id="IPR017904">
    <property type="entry name" value="ADF/Cofilin"/>
</dbReference>
<evidence type="ECO:0000256" key="2">
    <source>
        <dbReference type="ARBA" id="ARBA00023203"/>
    </source>
</evidence>
<keyword evidence="2" id="KW-0009">Actin-binding</keyword>
<reference evidence="4" key="1">
    <citation type="thesis" date="2020" institute="ProQuest LLC" country="789 East Eisenhower Parkway, Ann Arbor, MI, USA">
        <title>Comparative Genomics and Chromosome Evolution.</title>
        <authorList>
            <person name="Mudd A.B."/>
        </authorList>
    </citation>
    <scope>NUCLEOTIDE SEQUENCE</scope>
    <source>
        <strain evidence="4">1538</strain>
        <tissue evidence="4">Blood</tissue>
    </source>
</reference>
<comment type="similarity">
    <text evidence="1">Belongs to the actin-binding proteins ADF family.</text>
</comment>
<dbReference type="EMBL" id="DYDO01000010">
    <property type="protein sequence ID" value="DBA17158.1"/>
    <property type="molecule type" value="Genomic_DNA"/>
</dbReference>
<dbReference type="GO" id="GO:0030042">
    <property type="term" value="P:actin filament depolymerization"/>
    <property type="evidence" value="ECO:0007669"/>
    <property type="project" value="InterPro"/>
</dbReference>
<name>A0AAV2ZSN0_PYXAD</name>
<keyword evidence="5" id="KW-1185">Reference proteome</keyword>
<evidence type="ECO:0000313" key="4">
    <source>
        <dbReference type="EMBL" id="DBA17158.1"/>
    </source>
</evidence>
<evidence type="ECO:0000256" key="1">
    <source>
        <dbReference type="ARBA" id="ARBA00006844"/>
    </source>
</evidence>
<evidence type="ECO:0000259" key="3">
    <source>
        <dbReference type="PROSITE" id="PS51263"/>
    </source>
</evidence>
<dbReference type="PANTHER" id="PTHR11913">
    <property type="entry name" value="COFILIN-RELATED"/>
    <property type="match status" value="1"/>
</dbReference>
<dbReference type="InterPro" id="IPR002108">
    <property type="entry name" value="ADF-H"/>
</dbReference>
<feature type="domain" description="ADF-H" evidence="3">
    <location>
        <begin position="4"/>
        <end position="150"/>
    </location>
</feature>
<dbReference type="SUPFAM" id="SSF55753">
    <property type="entry name" value="Actin depolymerizing proteins"/>
    <property type="match status" value="1"/>
</dbReference>
<evidence type="ECO:0000313" key="5">
    <source>
        <dbReference type="Proteomes" id="UP001181693"/>
    </source>
</evidence>
<protein>
    <recommendedName>
        <fullName evidence="3">ADF-H domain-containing protein</fullName>
    </recommendedName>
</protein>
<dbReference type="GO" id="GO:0015629">
    <property type="term" value="C:actin cytoskeleton"/>
    <property type="evidence" value="ECO:0007669"/>
    <property type="project" value="InterPro"/>
</dbReference>
<organism evidence="4 5">
    <name type="scientific">Pyxicephalus adspersus</name>
    <name type="common">African bullfrog</name>
    <dbReference type="NCBI Taxonomy" id="30357"/>
    <lineage>
        <taxon>Eukaryota</taxon>
        <taxon>Metazoa</taxon>
        <taxon>Chordata</taxon>
        <taxon>Craniata</taxon>
        <taxon>Vertebrata</taxon>
        <taxon>Euteleostomi</taxon>
        <taxon>Amphibia</taxon>
        <taxon>Batrachia</taxon>
        <taxon>Anura</taxon>
        <taxon>Neobatrachia</taxon>
        <taxon>Ranoidea</taxon>
        <taxon>Pyxicephalidae</taxon>
        <taxon>Pyxicephalinae</taxon>
        <taxon>Pyxicephalus</taxon>
    </lineage>
</organism>
<dbReference type="InterPro" id="IPR029006">
    <property type="entry name" value="ADF-H/Gelsolin-like_dom_sf"/>
</dbReference>
<proteinExistence type="inferred from homology"/>
<gene>
    <name evidence="4" type="ORF">GDO54_002645</name>
</gene>
<dbReference type="PROSITE" id="PS51263">
    <property type="entry name" value="ADF_H"/>
    <property type="match status" value="1"/>
</dbReference>
<dbReference type="PRINTS" id="PR00006">
    <property type="entry name" value="COFILIN"/>
</dbReference>
<dbReference type="AlphaFoldDB" id="A0AAV2ZSN0"/>
<sequence length="165" mass="18476">MASGVMVSDCVLTIFNAMKLHKSLEDKSKRIKAVLFCLSADKKTIIPEEGKEILVGDVGETGDPYKRFVEMLPQNDCRYALYDCCYETKESKKEELVFIFWAPDDASLKSKMIYASSKDAIKKKFTGIKHEWQANCLAEIKDRSCLADKLGGSNVCIVSVEGFPV</sequence>
<dbReference type="Proteomes" id="UP001181693">
    <property type="component" value="Unassembled WGS sequence"/>
</dbReference>
<dbReference type="GO" id="GO:0003779">
    <property type="term" value="F:actin binding"/>
    <property type="evidence" value="ECO:0007669"/>
    <property type="project" value="UniProtKB-KW"/>
</dbReference>
<comment type="caution">
    <text evidence="4">The sequence shown here is derived from an EMBL/GenBank/DDBJ whole genome shotgun (WGS) entry which is preliminary data.</text>
</comment>
<dbReference type="CDD" id="cd11286">
    <property type="entry name" value="ADF_cofilin_like"/>
    <property type="match status" value="1"/>
</dbReference>